<evidence type="ECO:0000313" key="2">
    <source>
        <dbReference type="EMBL" id="MEE2040128.1"/>
    </source>
</evidence>
<organism evidence="2 3">
    <name type="scientific">Nocardiopsis codii</name>
    <dbReference type="NCBI Taxonomy" id="3065942"/>
    <lineage>
        <taxon>Bacteria</taxon>
        <taxon>Bacillati</taxon>
        <taxon>Actinomycetota</taxon>
        <taxon>Actinomycetes</taxon>
        <taxon>Streptosporangiales</taxon>
        <taxon>Nocardiopsidaceae</taxon>
        <taxon>Nocardiopsis</taxon>
    </lineage>
</organism>
<gene>
    <name evidence="2" type="ORF">Q8791_23195</name>
</gene>
<proteinExistence type="predicted"/>
<protein>
    <submittedName>
        <fullName evidence="2">Uncharacterized protein</fullName>
    </submittedName>
</protein>
<sequence>MKLSETMKAALVRLLDAQEEGTSRVATKKAPTTAALARRGLVAYSTVAFGTSYALTLTDDGREEAERIRAEDTAEEARKDAEPEPMHMRNLGGTLCGEPGPDTAGTGHVDCEGCRELLAAEAERIARGIYLCPVWEVPTDECECSDCEDLHADNQAEAGEEPPAPLPRRERATRIEDAIDRHHGVDLDKARKIAAHLGTAGLSVLQSADEDGYLTAGHPASLASMAGKELVKQAEHPAAGGGPRTYRITRLGQTVARMKAAALDRTA</sequence>
<dbReference type="Proteomes" id="UP001356095">
    <property type="component" value="Unassembled WGS sequence"/>
</dbReference>
<reference evidence="2 3" key="1">
    <citation type="submission" date="2023-08" db="EMBL/GenBank/DDBJ databases">
        <authorList>
            <person name="Girao M."/>
            <person name="Carvalho M.F."/>
        </authorList>
    </citation>
    <scope>NUCLEOTIDE SEQUENCE [LARGE SCALE GENOMIC DNA]</scope>
    <source>
        <strain evidence="2 3">CT-R113</strain>
    </source>
</reference>
<name>A0ABU7KD11_9ACTN</name>
<comment type="caution">
    <text evidence="2">The sequence shown here is derived from an EMBL/GenBank/DDBJ whole genome shotgun (WGS) entry which is preliminary data.</text>
</comment>
<accession>A0ABU7KD11</accession>
<keyword evidence="3" id="KW-1185">Reference proteome</keyword>
<dbReference type="RefSeq" id="WP_330093897.1">
    <property type="nucleotide sequence ID" value="NZ_JAUZMY010000026.1"/>
</dbReference>
<evidence type="ECO:0000313" key="3">
    <source>
        <dbReference type="Proteomes" id="UP001356095"/>
    </source>
</evidence>
<feature type="region of interest" description="Disordered" evidence="1">
    <location>
        <begin position="67"/>
        <end position="87"/>
    </location>
</feature>
<evidence type="ECO:0000256" key="1">
    <source>
        <dbReference type="SAM" id="MobiDB-lite"/>
    </source>
</evidence>
<dbReference type="EMBL" id="JAUZMY010000026">
    <property type="protein sequence ID" value="MEE2040128.1"/>
    <property type="molecule type" value="Genomic_DNA"/>
</dbReference>